<evidence type="ECO:0000313" key="3">
    <source>
        <dbReference type="EMBL" id="KAK3355152.1"/>
    </source>
</evidence>
<dbReference type="Proteomes" id="UP001278500">
    <property type="component" value="Unassembled WGS sequence"/>
</dbReference>
<dbReference type="GeneID" id="87860853"/>
<dbReference type="GO" id="GO:0000209">
    <property type="term" value="P:protein polyubiquitination"/>
    <property type="evidence" value="ECO:0007669"/>
    <property type="project" value="TreeGrafter"/>
</dbReference>
<dbReference type="Gene3D" id="1.20.1280.50">
    <property type="match status" value="1"/>
</dbReference>
<keyword evidence="4" id="KW-1185">Reference proteome</keyword>
<dbReference type="PANTHER" id="PTHR13252:SF9">
    <property type="entry name" value="F-BOX ONLY PROTEIN 28"/>
    <property type="match status" value="1"/>
</dbReference>
<gene>
    <name evidence="3" type="ORF">B0H65DRAFT_37961</name>
</gene>
<feature type="domain" description="F-box" evidence="2">
    <location>
        <begin position="23"/>
        <end position="94"/>
    </location>
</feature>
<dbReference type="EMBL" id="JAUEPP010000001">
    <property type="protein sequence ID" value="KAK3355152.1"/>
    <property type="molecule type" value="Genomic_DNA"/>
</dbReference>
<evidence type="ECO:0000313" key="4">
    <source>
        <dbReference type="Proteomes" id="UP001278500"/>
    </source>
</evidence>
<sequence length="708" mass="78477">MGDGQDQMRAATATPQAPSLESFPNEIKLHILSCKSKLAPTLSHFSGFSGLPSWGNPQRPSILEAPHITNLQLVSRAFRDLARDNSFWRSRCLQESSFLESLERRRAFGRLATQGLGGTFQIQHDESAMGTIWQNAYPSPDSSSTNTPGSGSWATPTTPTILKSFRASSKKEQMRIMANWDPCFPTERVSWYEEYIQRHAPVAINWLPLPHAHGAKSEYVEARGVALYRPDNPRMEQGFEGNTRPASDETLLAVSPLDDGSVCIWDVNGTRGRKGAILAKSAPGLLLINGPGADNSKRSQRVDSGVTECVSVDSSLHRAFFAVQNHIIEVDLQRLSVVDYGSFPWSITTLSAASPTVPLTVGTNLALHLHDYRSRQRFRSAPEDDQVDFKLTGAQAMYERGIRNIFSDEPVGSWTSLAQPGPLSILHLQQPGQQAELSDDIYVAGRFSHILHYDRRNLSRIRGSINSKARLCSMTSLPFPFSKRDSELRRKGELTLQEVEGSKSLHGGRTLIAGGDYNMKGSLEIYGLAPPDSGKTLMGDLDDFAYQNRQSASGSKVLSVANHGTRIVFSDGSGYIKWFERDCFTEVRRCRIGHSEQAQGPSIFASMPGSSDIARKLLPTRVGEAKQKINDNDLLFWTGERLGLLNFSARPGFTAEQFEEQVEAVDDETRAKEREERDYTETMRRALQRHADDVAFTRHLGLGNGSLS</sequence>
<dbReference type="RefSeq" id="XP_062686530.1">
    <property type="nucleotide sequence ID" value="XM_062823699.1"/>
</dbReference>
<dbReference type="PANTHER" id="PTHR13252">
    <property type="entry name" value="F-BOX ONLY PROTEIN 28"/>
    <property type="match status" value="1"/>
</dbReference>
<comment type="caution">
    <text evidence="3">The sequence shown here is derived from an EMBL/GenBank/DDBJ whole genome shotgun (WGS) entry which is preliminary data.</text>
</comment>
<organism evidence="3 4">
    <name type="scientific">Neurospora tetraspora</name>
    <dbReference type="NCBI Taxonomy" id="94610"/>
    <lineage>
        <taxon>Eukaryota</taxon>
        <taxon>Fungi</taxon>
        <taxon>Dikarya</taxon>
        <taxon>Ascomycota</taxon>
        <taxon>Pezizomycotina</taxon>
        <taxon>Sordariomycetes</taxon>
        <taxon>Sordariomycetidae</taxon>
        <taxon>Sordariales</taxon>
        <taxon>Sordariaceae</taxon>
        <taxon>Neurospora</taxon>
    </lineage>
</organism>
<dbReference type="InterPro" id="IPR039719">
    <property type="entry name" value="FBXO28"/>
</dbReference>
<evidence type="ECO:0000259" key="2">
    <source>
        <dbReference type="Pfam" id="PF12937"/>
    </source>
</evidence>
<reference evidence="3" key="1">
    <citation type="journal article" date="2023" name="Mol. Phylogenet. Evol.">
        <title>Genome-scale phylogeny and comparative genomics of the fungal order Sordariales.</title>
        <authorList>
            <person name="Hensen N."/>
            <person name="Bonometti L."/>
            <person name="Westerberg I."/>
            <person name="Brannstrom I.O."/>
            <person name="Guillou S."/>
            <person name="Cros-Aarteil S."/>
            <person name="Calhoun S."/>
            <person name="Haridas S."/>
            <person name="Kuo A."/>
            <person name="Mondo S."/>
            <person name="Pangilinan J."/>
            <person name="Riley R."/>
            <person name="LaButti K."/>
            <person name="Andreopoulos B."/>
            <person name="Lipzen A."/>
            <person name="Chen C."/>
            <person name="Yan M."/>
            <person name="Daum C."/>
            <person name="Ng V."/>
            <person name="Clum A."/>
            <person name="Steindorff A."/>
            <person name="Ohm R.A."/>
            <person name="Martin F."/>
            <person name="Silar P."/>
            <person name="Natvig D.O."/>
            <person name="Lalanne C."/>
            <person name="Gautier V."/>
            <person name="Ament-Velasquez S.L."/>
            <person name="Kruys A."/>
            <person name="Hutchinson M.I."/>
            <person name="Powell A.J."/>
            <person name="Barry K."/>
            <person name="Miller A.N."/>
            <person name="Grigoriev I.V."/>
            <person name="Debuchy R."/>
            <person name="Gladieux P."/>
            <person name="Hiltunen Thoren M."/>
            <person name="Johannesson H."/>
        </authorList>
    </citation>
    <scope>NUCLEOTIDE SEQUENCE</scope>
    <source>
        <strain evidence="3">CBS 560.94</strain>
    </source>
</reference>
<feature type="region of interest" description="Disordered" evidence="1">
    <location>
        <begin position="134"/>
        <end position="158"/>
    </location>
</feature>
<dbReference type="AlphaFoldDB" id="A0AAE0JP84"/>
<dbReference type="SUPFAM" id="SSF81383">
    <property type="entry name" value="F-box domain"/>
    <property type="match status" value="1"/>
</dbReference>
<reference evidence="3" key="2">
    <citation type="submission" date="2023-06" db="EMBL/GenBank/DDBJ databases">
        <authorList>
            <consortium name="Lawrence Berkeley National Laboratory"/>
            <person name="Haridas S."/>
            <person name="Hensen N."/>
            <person name="Bonometti L."/>
            <person name="Westerberg I."/>
            <person name="Brannstrom I.O."/>
            <person name="Guillou S."/>
            <person name="Cros-Aarteil S."/>
            <person name="Calhoun S."/>
            <person name="Kuo A."/>
            <person name="Mondo S."/>
            <person name="Pangilinan J."/>
            <person name="Riley R."/>
            <person name="Labutti K."/>
            <person name="Andreopoulos B."/>
            <person name="Lipzen A."/>
            <person name="Chen C."/>
            <person name="Yanf M."/>
            <person name="Daum C."/>
            <person name="Ng V."/>
            <person name="Clum A."/>
            <person name="Steindorff A."/>
            <person name="Ohm R."/>
            <person name="Martin F."/>
            <person name="Silar P."/>
            <person name="Natvig D."/>
            <person name="Lalanne C."/>
            <person name="Gautier V."/>
            <person name="Ament-Velasquez S.L."/>
            <person name="Kruys A."/>
            <person name="Hutchinson M.I."/>
            <person name="Powell A.J."/>
            <person name="Barry K."/>
            <person name="Miller A.N."/>
            <person name="Grigoriev I.V."/>
            <person name="Debuchy R."/>
            <person name="Gladieux P."/>
            <person name="Thoren M.H."/>
            <person name="Johannesson H."/>
        </authorList>
    </citation>
    <scope>NUCLEOTIDE SEQUENCE</scope>
    <source>
        <strain evidence="3">CBS 560.94</strain>
    </source>
</reference>
<evidence type="ECO:0000256" key="1">
    <source>
        <dbReference type="SAM" id="MobiDB-lite"/>
    </source>
</evidence>
<proteinExistence type="predicted"/>
<dbReference type="Pfam" id="PF12937">
    <property type="entry name" value="F-box-like"/>
    <property type="match status" value="1"/>
</dbReference>
<name>A0AAE0JP84_9PEZI</name>
<protein>
    <recommendedName>
        <fullName evidence="2">F-box domain-containing protein</fullName>
    </recommendedName>
</protein>
<accession>A0AAE0JP84</accession>
<dbReference type="InterPro" id="IPR001810">
    <property type="entry name" value="F-box_dom"/>
</dbReference>
<dbReference type="InterPro" id="IPR036047">
    <property type="entry name" value="F-box-like_dom_sf"/>
</dbReference>